<reference evidence="2" key="2">
    <citation type="submission" date="2019-03" db="EMBL/GenBank/DDBJ databases">
        <authorList>
            <person name="Chen S.-C."/>
            <person name="Wu S.-Y."/>
            <person name="Lai M.-C."/>
        </authorList>
    </citation>
    <scope>NUCLEOTIDE SEQUENCE</scope>
    <source>
        <strain evidence="2">ML15</strain>
    </source>
</reference>
<keyword evidence="3" id="KW-1185">Reference proteome</keyword>
<dbReference type="InterPro" id="IPR022409">
    <property type="entry name" value="PKD/Chitinase_dom"/>
</dbReference>
<dbReference type="PROSITE" id="PS50093">
    <property type="entry name" value="PKD"/>
    <property type="match status" value="1"/>
</dbReference>
<dbReference type="CDD" id="cd00146">
    <property type="entry name" value="PKD"/>
    <property type="match status" value="1"/>
</dbReference>
<evidence type="ECO:0000313" key="2">
    <source>
        <dbReference type="EMBL" id="QYZ80420.1"/>
    </source>
</evidence>
<organism evidence="2 3">
    <name type="scientific">Methanofollis formosanus</name>
    <dbReference type="NCBI Taxonomy" id="299308"/>
    <lineage>
        <taxon>Archaea</taxon>
        <taxon>Methanobacteriati</taxon>
        <taxon>Methanobacteriota</taxon>
        <taxon>Stenosarchaea group</taxon>
        <taxon>Methanomicrobia</taxon>
        <taxon>Methanomicrobiales</taxon>
        <taxon>Methanomicrobiaceae</taxon>
        <taxon>Methanofollis</taxon>
    </lineage>
</organism>
<dbReference type="EMBL" id="CP037968">
    <property type="protein sequence ID" value="QYZ80420.1"/>
    <property type="molecule type" value="Genomic_DNA"/>
</dbReference>
<evidence type="ECO:0000259" key="1">
    <source>
        <dbReference type="PROSITE" id="PS50093"/>
    </source>
</evidence>
<accession>A0A8G1A3J4</accession>
<proteinExistence type="predicted"/>
<dbReference type="KEGG" id="mfk:E2N92_07545"/>
<dbReference type="FunFam" id="2.60.40.10:FF:000270">
    <property type="entry name" value="Cell surface protein"/>
    <property type="match status" value="1"/>
</dbReference>
<dbReference type="InterPro" id="IPR000601">
    <property type="entry name" value="PKD_dom"/>
</dbReference>
<protein>
    <submittedName>
        <fullName evidence="2">PKD domain-containing protein</fullName>
    </submittedName>
</protein>
<evidence type="ECO:0000313" key="3">
    <source>
        <dbReference type="Proteomes" id="UP000826709"/>
    </source>
</evidence>
<name>A0A8G1A3J4_9EURY</name>
<gene>
    <name evidence="2" type="ORF">E2N92_07545</name>
</gene>
<dbReference type="SMART" id="SM00089">
    <property type="entry name" value="PKD"/>
    <property type="match status" value="1"/>
</dbReference>
<dbReference type="Pfam" id="PF18911">
    <property type="entry name" value="PKD_4"/>
    <property type="match status" value="1"/>
</dbReference>
<dbReference type="Gene3D" id="2.60.40.10">
    <property type="entry name" value="Immunoglobulins"/>
    <property type="match status" value="1"/>
</dbReference>
<dbReference type="Proteomes" id="UP000826709">
    <property type="component" value="Chromosome"/>
</dbReference>
<dbReference type="SUPFAM" id="SSF49299">
    <property type="entry name" value="PKD domain"/>
    <property type="match status" value="1"/>
</dbReference>
<dbReference type="InterPro" id="IPR013783">
    <property type="entry name" value="Ig-like_fold"/>
</dbReference>
<dbReference type="OrthoDB" id="136775at2157"/>
<reference evidence="2" key="1">
    <citation type="journal article" date="2005" name="Int. J. Syst. Evol. Microbiol.">
        <title>Methanofollis formosanus sp. nov., isolated from a fish pond.</title>
        <authorList>
            <person name="Wu S.Y."/>
            <person name="Chen S.C."/>
            <person name="Lai M.C."/>
        </authorList>
    </citation>
    <scope>NUCLEOTIDE SEQUENCE</scope>
    <source>
        <strain evidence="2">ML15</strain>
    </source>
</reference>
<dbReference type="AlphaFoldDB" id="A0A8G1A3J4"/>
<sequence>MVKASMSANTTSGDTPIEIRFIEVTSMGESNETALLDAAFETNVTSGEAPLTIQFTDVTEGDVRAQAWDFGDGTSSLEPAPVHRYDETGNYTVTFTVVGSGGASKVEGEISVLPVEEKSDGRVAYPVSQGRASKMRIQTVEDGGNSPFTFFSFLGSVELGMNSRLKHTR</sequence>
<dbReference type="InterPro" id="IPR035986">
    <property type="entry name" value="PKD_dom_sf"/>
</dbReference>
<feature type="domain" description="PKD" evidence="1">
    <location>
        <begin position="36"/>
        <end position="112"/>
    </location>
</feature>